<evidence type="ECO:0000256" key="8">
    <source>
        <dbReference type="PROSITE-ProRule" id="PRU00175"/>
    </source>
</evidence>
<keyword evidence="11" id="KW-1185">Reference proteome</keyword>
<evidence type="ECO:0000313" key="11">
    <source>
        <dbReference type="Proteomes" id="UP001163823"/>
    </source>
</evidence>
<sequence>MSLIGRRPGVVVNGVQRMRTFHCFWCQACQRTVRIAYRNPNGSSCPFCFNALHYELDISRPRLVTNLEPSPATQLMNNLALMLDTSVMQQTNYFDRRTRWETENEDWITLRFVRPMHPPRLLPPPENSSPQANGMLTNATVENALDEFVNHEMVQTNRQGPPPAPASAIETLPMVNITQTQLKDDPNCPICKDEFVLDEEVRELPCKHFYHSCCIVPWLLLHNTCPVCRYELQGNSSDDLQYENYVNDFHFEEMTNTLNWFWSHLVSLRPIRAFLNWTHRHLDSQQNDTGESSSWWRSWLVL</sequence>
<dbReference type="InterPro" id="IPR013083">
    <property type="entry name" value="Znf_RING/FYVE/PHD"/>
</dbReference>
<evidence type="ECO:0000256" key="7">
    <source>
        <dbReference type="ARBA" id="ARBA00022833"/>
    </source>
</evidence>
<gene>
    <name evidence="10" type="ORF">O6P43_012242</name>
</gene>
<dbReference type="Proteomes" id="UP001163823">
    <property type="component" value="Chromosome 5"/>
</dbReference>
<evidence type="ECO:0000313" key="10">
    <source>
        <dbReference type="EMBL" id="KAJ7968086.1"/>
    </source>
</evidence>
<dbReference type="EMBL" id="JARAOO010000005">
    <property type="protein sequence ID" value="KAJ7968086.1"/>
    <property type="molecule type" value="Genomic_DNA"/>
</dbReference>
<comment type="catalytic activity">
    <reaction evidence="1">
        <text>S-ubiquitinyl-[E2 ubiquitin-conjugating enzyme]-L-cysteine + [acceptor protein]-L-lysine = [E2 ubiquitin-conjugating enzyme]-L-cysteine + N(6)-ubiquitinyl-[acceptor protein]-L-lysine.</text>
        <dbReference type="EC" id="2.3.2.27"/>
    </reaction>
</comment>
<accession>A0AAD7M313</accession>
<dbReference type="Pfam" id="PF13639">
    <property type="entry name" value="zf-RING_2"/>
    <property type="match status" value="1"/>
</dbReference>
<name>A0AAD7M313_QUISA</name>
<dbReference type="KEGG" id="qsa:O6P43_012242"/>
<organism evidence="10 11">
    <name type="scientific">Quillaja saponaria</name>
    <name type="common">Soap bark tree</name>
    <dbReference type="NCBI Taxonomy" id="32244"/>
    <lineage>
        <taxon>Eukaryota</taxon>
        <taxon>Viridiplantae</taxon>
        <taxon>Streptophyta</taxon>
        <taxon>Embryophyta</taxon>
        <taxon>Tracheophyta</taxon>
        <taxon>Spermatophyta</taxon>
        <taxon>Magnoliopsida</taxon>
        <taxon>eudicotyledons</taxon>
        <taxon>Gunneridae</taxon>
        <taxon>Pentapetalae</taxon>
        <taxon>rosids</taxon>
        <taxon>fabids</taxon>
        <taxon>Fabales</taxon>
        <taxon>Quillajaceae</taxon>
        <taxon>Quillaja</taxon>
    </lineage>
</organism>
<dbReference type="SMART" id="SM00184">
    <property type="entry name" value="RING"/>
    <property type="match status" value="1"/>
</dbReference>
<evidence type="ECO:0000256" key="3">
    <source>
        <dbReference type="ARBA" id="ARBA00022679"/>
    </source>
</evidence>
<keyword evidence="6" id="KW-0833">Ubl conjugation pathway</keyword>
<feature type="domain" description="RING-type" evidence="9">
    <location>
        <begin position="188"/>
        <end position="229"/>
    </location>
</feature>
<dbReference type="PANTHER" id="PTHR15710:SF116">
    <property type="entry name" value="RING_U-BOX SUPERFAMILY PROTEIN"/>
    <property type="match status" value="1"/>
</dbReference>
<dbReference type="GO" id="GO:0061630">
    <property type="term" value="F:ubiquitin protein ligase activity"/>
    <property type="evidence" value="ECO:0007669"/>
    <property type="project" value="UniProtKB-EC"/>
</dbReference>
<evidence type="ECO:0000256" key="6">
    <source>
        <dbReference type="ARBA" id="ARBA00022786"/>
    </source>
</evidence>
<dbReference type="InterPro" id="IPR001841">
    <property type="entry name" value="Znf_RING"/>
</dbReference>
<proteinExistence type="predicted"/>
<reference evidence="10" key="1">
    <citation type="journal article" date="2023" name="Science">
        <title>Elucidation of the pathway for biosynthesis of saponin adjuvants from the soapbark tree.</title>
        <authorList>
            <person name="Reed J."/>
            <person name="Orme A."/>
            <person name="El-Demerdash A."/>
            <person name="Owen C."/>
            <person name="Martin L.B.B."/>
            <person name="Misra R.C."/>
            <person name="Kikuchi S."/>
            <person name="Rejzek M."/>
            <person name="Martin A.C."/>
            <person name="Harkess A."/>
            <person name="Leebens-Mack J."/>
            <person name="Louveau T."/>
            <person name="Stephenson M.J."/>
            <person name="Osbourn A."/>
        </authorList>
    </citation>
    <scope>NUCLEOTIDE SEQUENCE</scope>
    <source>
        <strain evidence="10">S10</strain>
    </source>
</reference>
<keyword evidence="4" id="KW-0479">Metal-binding</keyword>
<evidence type="ECO:0000256" key="5">
    <source>
        <dbReference type="ARBA" id="ARBA00022771"/>
    </source>
</evidence>
<keyword evidence="5 8" id="KW-0863">Zinc-finger</keyword>
<dbReference type="PANTHER" id="PTHR15710">
    <property type="entry name" value="E3 UBIQUITIN-PROTEIN LIGASE PRAJA"/>
    <property type="match status" value="1"/>
</dbReference>
<protein>
    <recommendedName>
        <fullName evidence="2">RING-type E3 ubiquitin transferase</fullName>
        <ecNumber evidence="2">2.3.2.27</ecNumber>
    </recommendedName>
</protein>
<dbReference type="EC" id="2.3.2.27" evidence="2"/>
<evidence type="ECO:0000256" key="1">
    <source>
        <dbReference type="ARBA" id="ARBA00000900"/>
    </source>
</evidence>
<dbReference type="PROSITE" id="PS50089">
    <property type="entry name" value="ZF_RING_2"/>
    <property type="match status" value="1"/>
</dbReference>
<dbReference type="GO" id="GO:0016567">
    <property type="term" value="P:protein ubiquitination"/>
    <property type="evidence" value="ECO:0007669"/>
    <property type="project" value="TreeGrafter"/>
</dbReference>
<dbReference type="GO" id="GO:0008270">
    <property type="term" value="F:zinc ion binding"/>
    <property type="evidence" value="ECO:0007669"/>
    <property type="project" value="UniProtKB-KW"/>
</dbReference>
<dbReference type="AlphaFoldDB" id="A0AAD7M313"/>
<evidence type="ECO:0000256" key="4">
    <source>
        <dbReference type="ARBA" id="ARBA00022723"/>
    </source>
</evidence>
<dbReference type="Gene3D" id="3.30.40.10">
    <property type="entry name" value="Zinc/RING finger domain, C3HC4 (zinc finger)"/>
    <property type="match status" value="1"/>
</dbReference>
<dbReference type="GO" id="GO:0005737">
    <property type="term" value="C:cytoplasm"/>
    <property type="evidence" value="ECO:0007669"/>
    <property type="project" value="TreeGrafter"/>
</dbReference>
<keyword evidence="7" id="KW-0862">Zinc</keyword>
<evidence type="ECO:0000256" key="2">
    <source>
        <dbReference type="ARBA" id="ARBA00012483"/>
    </source>
</evidence>
<keyword evidence="3" id="KW-0808">Transferase</keyword>
<comment type="caution">
    <text evidence="10">The sequence shown here is derived from an EMBL/GenBank/DDBJ whole genome shotgun (WGS) entry which is preliminary data.</text>
</comment>
<dbReference type="SUPFAM" id="SSF57850">
    <property type="entry name" value="RING/U-box"/>
    <property type="match status" value="1"/>
</dbReference>
<dbReference type="CDD" id="cd16667">
    <property type="entry name" value="RING-H2_RNF126-like"/>
    <property type="match status" value="1"/>
</dbReference>
<dbReference type="FunFam" id="3.30.40.10:FF:000022">
    <property type="entry name" value="E3 ubiquitin-protein ligase RING1-like"/>
    <property type="match status" value="1"/>
</dbReference>
<evidence type="ECO:0000259" key="9">
    <source>
        <dbReference type="PROSITE" id="PS50089"/>
    </source>
</evidence>